<feature type="transmembrane region" description="Helical" evidence="1">
    <location>
        <begin position="48"/>
        <end position="71"/>
    </location>
</feature>
<evidence type="ECO:0000313" key="2">
    <source>
        <dbReference type="EMBL" id="MBA4642906.1"/>
    </source>
</evidence>
<protein>
    <submittedName>
        <fullName evidence="2">Uncharacterized protein</fullName>
    </submittedName>
</protein>
<name>A0A7C9DIH6_OPUST</name>
<keyword evidence="1" id="KW-0812">Transmembrane</keyword>
<proteinExistence type="predicted"/>
<dbReference type="AlphaFoldDB" id="A0A7C9DIH6"/>
<organism evidence="2">
    <name type="scientific">Opuntia streptacantha</name>
    <name type="common">Prickly pear cactus</name>
    <name type="synonym">Opuntia cardona</name>
    <dbReference type="NCBI Taxonomy" id="393608"/>
    <lineage>
        <taxon>Eukaryota</taxon>
        <taxon>Viridiplantae</taxon>
        <taxon>Streptophyta</taxon>
        <taxon>Embryophyta</taxon>
        <taxon>Tracheophyta</taxon>
        <taxon>Spermatophyta</taxon>
        <taxon>Magnoliopsida</taxon>
        <taxon>eudicotyledons</taxon>
        <taxon>Gunneridae</taxon>
        <taxon>Pentapetalae</taxon>
        <taxon>Caryophyllales</taxon>
        <taxon>Cactineae</taxon>
        <taxon>Cactaceae</taxon>
        <taxon>Opuntioideae</taxon>
        <taxon>Opuntia</taxon>
    </lineage>
</organism>
<reference evidence="2" key="1">
    <citation type="journal article" date="2013" name="J. Plant Res.">
        <title>Effect of fungi and light on seed germination of three Opuntia species from semiarid lands of central Mexico.</title>
        <authorList>
            <person name="Delgado-Sanchez P."/>
            <person name="Jimenez-Bremont J.F."/>
            <person name="Guerrero-Gonzalez Mde L."/>
            <person name="Flores J."/>
        </authorList>
    </citation>
    <scope>NUCLEOTIDE SEQUENCE</scope>
    <source>
        <tissue evidence="2">Cladode</tissue>
    </source>
</reference>
<keyword evidence="1" id="KW-0472">Membrane</keyword>
<accession>A0A7C9DIH6</accession>
<reference evidence="2" key="2">
    <citation type="submission" date="2020-07" db="EMBL/GenBank/DDBJ databases">
        <authorList>
            <person name="Vera ALvarez R."/>
            <person name="Arias-Moreno D.M."/>
            <person name="Jimenez-Jacinto V."/>
            <person name="Jimenez-Bremont J.F."/>
            <person name="Swaminathan K."/>
            <person name="Moose S.P."/>
            <person name="Guerrero-Gonzalez M.L."/>
            <person name="Marino-Ramirez L."/>
            <person name="Landsman D."/>
            <person name="Rodriguez-Kessler M."/>
            <person name="Delgado-Sanchez P."/>
        </authorList>
    </citation>
    <scope>NUCLEOTIDE SEQUENCE</scope>
    <source>
        <tissue evidence="2">Cladode</tissue>
    </source>
</reference>
<sequence>MIRAPGISVSVTVTPRCPAASVTSPCPTSPALSFAAAADCMVAAGPPFWVWPSTAFSAVCIMAASMGAIGFEASSPDTGSTSPYLMGSTASCCCCSGLRGCLWLIFELKSSRVMCKLTFTALIWRV</sequence>
<keyword evidence="1" id="KW-1133">Transmembrane helix</keyword>
<evidence type="ECO:0000256" key="1">
    <source>
        <dbReference type="SAM" id="Phobius"/>
    </source>
</evidence>
<feature type="transmembrane region" description="Helical" evidence="1">
    <location>
        <begin position="83"/>
        <end position="106"/>
    </location>
</feature>
<dbReference type="EMBL" id="GISG01130309">
    <property type="protein sequence ID" value="MBA4642906.1"/>
    <property type="molecule type" value="Transcribed_RNA"/>
</dbReference>